<gene>
    <name evidence="1" type="ORF">ElyMa_005065400</name>
</gene>
<evidence type="ECO:0000313" key="1">
    <source>
        <dbReference type="EMBL" id="GFS20790.1"/>
    </source>
</evidence>
<organism evidence="1 2">
    <name type="scientific">Elysia marginata</name>
    <dbReference type="NCBI Taxonomy" id="1093978"/>
    <lineage>
        <taxon>Eukaryota</taxon>
        <taxon>Metazoa</taxon>
        <taxon>Spiralia</taxon>
        <taxon>Lophotrochozoa</taxon>
        <taxon>Mollusca</taxon>
        <taxon>Gastropoda</taxon>
        <taxon>Heterobranchia</taxon>
        <taxon>Euthyneura</taxon>
        <taxon>Panpulmonata</taxon>
        <taxon>Sacoglossa</taxon>
        <taxon>Placobranchoidea</taxon>
        <taxon>Plakobranchidae</taxon>
        <taxon>Elysia</taxon>
    </lineage>
</organism>
<comment type="caution">
    <text evidence="1">The sequence shown here is derived from an EMBL/GenBank/DDBJ whole genome shotgun (WGS) entry which is preliminary data.</text>
</comment>
<sequence length="114" mass="13862">MQRHRMVTIGAATHDGFSRSVRHRFFFTRSNFSIRKIILFMHMWCFDHPQKYMFELEMGEENYTTIVDWCSFMREICTAYLKRHPIESGGINEEDGTPIVVEIDEFKYFHRKYH</sequence>
<proteinExistence type="predicted"/>
<name>A0AAV4JEJ7_9GAST</name>
<dbReference type="AlphaFoldDB" id="A0AAV4JEJ7"/>
<keyword evidence="2" id="KW-1185">Reference proteome</keyword>
<accession>A0AAV4JEJ7</accession>
<reference evidence="1 2" key="1">
    <citation type="journal article" date="2021" name="Elife">
        <title>Chloroplast acquisition without the gene transfer in kleptoplastic sea slugs, Plakobranchus ocellatus.</title>
        <authorList>
            <person name="Maeda T."/>
            <person name="Takahashi S."/>
            <person name="Yoshida T."/>
            <person name="Shimamura S."/>
            <person name="Takaki Y."/>
            <person name="Nagai Y."/>
            <person name="Toyoda A."/>
            <person name="Suzuki Y."/>
            <person name="Arimoto A."/>
            <person name="Ishii H."/>
            <person name="Satoh N."/>
            <person name="Nishiyama T."/>
            <person name="Hasebe M."/>
            <person name="Maruyama T."/>
            <person name="Minagawa J."/>
            <person name="Obokata J."/>
            <person name="Shigenobu S."/>
        </authorList>
    </citation>
    <scope>NUCLEOTIDE SEQUENCE [LARGE SCALE GENOMIC DNA]</scope>
</reference>
<evidence type="ECO:0000313" key="2">
    <source>
        <dbReference type="Proteomes" id="UP000762676"/>
    </source>
</evidence>
<dbReference type="EMBL" id="BMAT01010136">
    <property type="protein sequence ID" value="GFS20790.1"/>
    <property type="molecule type" value="Genomic_DNA"/>
</dbReference>
<protein>
    <submittedName>
        <fullName evidence="1">Uncharacterized protein</fullName>
    </submittedName>
</protein>
<dbReference type="Proteomes" id="UP000762676">
    <property type="component" value="Unassembled WGS sequence"/>
</dbReference>